<name>A0A1C5K3D3_9ACTN</name>
<feature type="transmembrane region" description="Helical" evidence="6">
    <location>
        <begin position="80"/>
        <end position="103"/>
    </location>
</feature>
<evidence type="ECO:0000256" key="5">
    <source>
        <dbReference type="SAM" id="MobiDB-lite"/>
    </source>
</evidence>
<dbReference type="RefSeq" id="WP_089015437.1">
    <property type="nucleotide sequence ID" value="NZ_LT607754.1"/>
</dbReference>
<dbReference type="GO" id="GO:0005886">
    <property type="term" value="C:plasma membrane"/>
    <property type="evidence" value="ECO:0007669"/>
    <property type="project" value="InterPro"/>
</dbReference>
<keyword evidence="9" id="KW-1185">Reference proteome</keyword>
<evidence type="ECO:0000256" key="3">
    <source>
        <dbReference type="ARBA" id="ARBA00022989"/>
    </source>
</evidence>
<dbReference type="EMBL" id="LT607754">
    <property type="protein sequence ID" value="SCG77297.1"/>
    <property type="molecule type" value="Genomic_DNA"/>
</dbReference>
<evidence type="ECO:0000313" key="8">
    <source>
        <dbReference type="EMBL" id="SCG77297.1"/>
    </source>
</evidence>
<feature type="compositionally biased region" description="Polar residues" evidence="5">
    <location>
        <begin position="125"/>
        <end position="145"/>
    </location>
</feature>
<keyword evidence="4 6" id="KW-0472">Membrane</keyword>
<dbReference type="Pfam" id="PF06305">
    <property type="entry name" value="LapA_dom"/>
    <property type="match status" value="1"/>
</dbReference>
<proteinExistence type="predicted"/>
<keyword evidence="3 6" id="KW-1133">Transmembrane helix</keyword>
<reference evidence="9" key="1">
    <citation type="submission" date="2016-06" db="EMBL/GenBank/DDBJ databases">
        <authorList>
            <person name="Varghese N."/>
            <person name="Submissions Spin"/>
        </authorList>
    </citation>
    <scope>NUCLEOTIDE SEQUENCE [LARGE SCALE GENOMIC DNA]</scope>
    <source>
        <strain evidence="9">DSM 43819</strain>
    </source>
</reference>
<evidence type="ECO:0000256" key="2">
    <source>
        <dbReference type="ARBA" id="ARBA00022692"/>
    </source>
</evidence>
<dbReference type="Proteomes" id="UP000198221">
    <property type="component" value="Chromosome I"/>
</dbReference>
<sequence>MTAPQNHLDPAPPINGHDGNDTASRPTPDRPATARSRMGGLWVAAVVFAFVLLLLLIFVLQNGQRAEVSFLGTHGHLPMGVALLLAAVFGILLVALPGTARIVQLRMLQRRPAGNPDTLPRPGSLSPTVTGTARVTPSRTYHQDR</sequence>
<dbReference type="OrthoDB" id="3380206at2"/>
<feature type="domain" description="Lipopolysaccharide assembly protein A" evidence="7">
    <location>
        <begin position="61"/>
        <end position="110"/>
    </location>
</feature>
<protein>
    <submittedName>
        <fullName evidence="8">Uncharacterized integral membrane protein</fullName>
    </submittedName>
</protein>
<feature type="transmembrane region" description="Helical" evidence="6">
    <location>
        <begin position="40"/>
        <end position="60"/>
    </location>
</feature>
<evidence type="ECO:0000259" key="7">
    <source>
        <dbReference type="Pfam" id="PF06305"/>
    </source>
</evidence>
<keyword evidence="2 6" id="KW-0812">Transmembrane</keyword>
<organism evidence="8 9">
    <name type="scientific">Micromonospora inositola</name>
    <dbReference type="NCBI Taxonomy" id="47865"/>
    <lineage>
        <taxon>Bacteria</taxon>
        <taxon>Bacillati</taxon>
        <taxon>Actinomycetota</taxon>
        <taxon>Actinomycetes</taxon>
        <taxon>Micromonosporales</taxon>
        <taxon>Micromonosporaceae</taxon>
        <taxon>Micromonospora</taxon>
    </lineage>
</organism>
<accession>A0A1C5K3D3</accession>
<evidence type="ECO:0000256" key="1">
    <source>
        <dbReference type="ARBA" id="ARBA00022475"/>
    </source>
</evidence>
<evidence type="ECO:0000313" key="9">
    <source>
        <dbReference type="Proteomes" id="UP000198221"/>
    </source>
</evidence>
<dbReference type="InterPro" id="IPR010445">
    <property type="entry name" value="LapA_dom"/>
</dbReference>
<dbReference type="AlphaFoldDB" id="A0A1C5K3D3"/>
<feature type="region of interest" description="Disordered" evidence="5">
    <location>
        <begin position="1"/>
        <end position="34"/>
    </location>
</feature>
<keyword evidence="1" id="KW-1003">Cell membrane</keyword>
<evidence type="ECO:0000256" key="4">
    <source>
        <dbReference type="ARBA" id="ARBA00023136"/>
    </source>
</evidence>
<feature type="region of interest" description="Disordered" evidence="5">
    <location>
        <begin position="112"/>
        <end position="145"/>
    </location>
</feature>
<evidence type="ECO:0000256" key="6">
    <source>
        <dbReference type="SAM" id="Phobius"/>
    </source>
</evidence>
<gene>
    <name evidence="8" type="ORF">GA0070613_6216</name>
</gene>